<feature type="non-terminal residue" evidence="1">
    <location>
        <position position="41"/>
    </location>
</feature>
<gene>
    <name evidence="1" type="ORF">chiPu_0024881</name>
</gene>
<evidence type="ECO:0000313" key="2">
    <source>
        <dbReference type="Proteomes" id="UP000287033"/>
    </source>
</evidence>
<dbReference type="AlphaFoldDB" id="A0A401TDE9"/>
<accession>A0A401TDE9</accession>
<dbReference type="Proteomes" id="UP000287033">
    <property type="component" value="Unassembled WGS sequence"/>
</dbReference>
<name>A0A401TDE9_CHIPU</name>
<dbReference type="EMBL" id="BEZZ01048060">
    <property type="protein sequence ID" value="GCC40649.1"/>
    <property type="molecule type" value="Genomic_DNA"/>
</dbReference>
<organism evidence="1 2">
    <name type="scientific">Chiloscyllium punctatum</name>
    <name type="common">Brownbanded bambooshark</name>
    <name type="synonym">Hemiscyllium punctatum</name>
    <dbReference type="NCBI Taxonomy" id="137246"/>
    <lineage>
        <taxon>Eukaryota</taxon>
        <taxon>Metazoa</taxon>
        <taxon>Chordata</taxon>
        <taxon>Craniata</taxon>
        <taxon>Vertebrata</taxon>
        <taxon>Chondrichthyes</taxon>
        <taxon>Elasmobranchii</taxon>
        <taxon>Galeomorphii</taxon>
        <taxon>Galeoidea</taxon>
        <taxon>Orectolobiformes</taxon>
        <taxon>Hemiscylliidae</taxon>
        <taxon>Chiloscyllium</taxon>
    </lineage>
</organism>
<protein>
    <submittedName>
        <fullName evidence="1">Uncharacterized protein</fullName>
    </submittedName>
</protein>
<sequence length="41" mass="4463">MKLLAVRGTFACCSIRCSVSTDFTTSTRCPGVYPSEIFANE</sequence>
<keyword evidence="2" id="KW-1185">Reference proteome</keyword>
<comment type="caution">
    <text evidence="1">The sequence shown here is derived from an EMBL/GenBank/DDBJ whole genome shotgun (WGS) entry which is preliminary data.</text>
</comment>
<reference evidence="1 2" key="1">
    <citation type="journal article" date="2018" name="Nat. Ecol. Evol.">
        <title>Shark genomes provide insights into elasmobranch evolution and the origin of vertebrates.</title>
        <authorList>
            <person name="Hara Y"/>
            <person name="Yamaguchi K"/>
            <person name="Onimaru K"/>
            <person name="Kadota M"/>
            <person name="Koyanagi M"/>
            <person name="Keeley SD"/>
            <person name="Tatsumi K"/>
            <person name="Tanaka K"/>
            <person name="Motone F"/>
            <person name="Kageyama Y"/>
            <person name="Nozu R"/>
            <person name="Adachi N"/>
            <person name="Nishimura O"/>
            <person name="Nakagawa R"/>
            <person name="Tanegashima C"/>
            <person name="Kiyatake I"/>
            <person name="Matsumoto R"/>
            <person name="Murakumo K"/>
            <person name="Nishida K"/>
            <person name="Terakita A"/>
            <person name="Kuratani S"/>
            <person name="Sato K"/>
            <person name="Hyodo S Kuraku.S."/>
        </authorList>
    </citation>
    <scope>NUCLEOTIDE SEQUENCE [LARGE SCALE GENOMIC DNA]</scope>
</reference>
<proteinExistence type="predicted"/>
<evidence type="ECO:0000313" key="1">
    <source>
        <dbReference type="EMBL" id="GCC40649.1"/>
    </source>
</evidence>